<keyword evidence="4" id="KW-1185">Reference proteome</keyword>
<gene>
    <name evidence="3" type="ORF">KUI_1110</name>
</gene>
<evidence type="ECO:0000313" key="3">
    <source>
        <dbReference type="EMBL" id="AFN36175.1"/>
    </source>
</evidence>
<reference evidence="3 4" key="1">
    <citation type="journal article" date="2012" name="Vet. Microbiol.">
        <title>Comparative genomic analyses of the Taylorellae.</title>
        <authorList>
            <person name="Hauser H."/>
            <person name="Richter D.C."/>
            <person name="van Tonder A."/>
            <person name="Clark L."/>
            <person name="Preston A."/>
        </authorList>
    </citation>
    <scope>NUCLEOTIDE SEQUENCE [LARGE SCALE GENOMIC DNA]</scope>
    <source>
        <strain evidence="3 4">ATCC 35865</strain>
    </source>
</reference>
<feature type="compositionally biased region" description="Acidic residues" evidence="1">
    <location>
        <begin position="78"/>
        <end position="93"/>
    </location>
</feature>
<evidence type="ECO:0000256" key="1">
    <source>
        <dbReference type="SAM" id="MobiDB-lite"/>
    </source>
</evidence>
<feature type="compositionally biased region" description="Basic and acidic residues" evidence="1">
    <location>
        <begin position="117"/>
        <end position="137"/>
    </location>
</feature>
<evidence type="ECO:0000256" key="2">
    <source>
        <dbReference type="SAM" id="Phobius"/>
    </source>
</evidence>
<name>A0ABN4B0F3_9BURK</name>
<evidence type="ECO:0008006" key="5">
    <source>
        <dbReference type="Google" id="ProtNLM"/>
    </source>
</evidence>
<feature type="transmembrane region" description="Helical" evidence="2">
    <location>
        <begin position="311"/>
        <end position="331"/>
    </location>
</feature>
<keyword evidence="2" id="KW-1133">Transmembrane helix</keyword>
<dbReference type="EMBL" id="CP003264">
    <property type="protein sequence ID" value="AFN36175.1"/>
    <property type="molecule type" value="Genomic_DNA"/>
</dbReference>
<proteinExistence type="predicted"/>
<dbReference type="Proteomes" id="UP000003121">
    <property type="component" value="Chromosome"/>
</dbReference>
<sequence length="334" mass="39152">MNEQTSNKLYEVKFRGRKESKIQQKDEIINLFRKNLHLFSKEDQKQIKVFLRANQENKDLDDDEVFTDSDLFKKQMEDDYEDNEVESTEDSIGLEEKLQSPNPELSTFPSSNLSKNNEGHTVEAKESKVQSASKEEAEIQPSKANTNELEGNYPKSKPLNLENPNLKTELEYLRANKGITIDRYRDIKKSIQMQFYDVSNLTLDEDEPMLWVLVYWKKYLREEIRQETQYLKDFMVTLDKKIAEVSDFVNKLDKVKQNQLREMVSLFEHKRINLDEIAEALLNEMSTNGLKYYQQQNKGIMQFIEKKLSKSTILTLGLGLANLALFTIIAFKFI</sequence>
<organism evidence="3 4">
    <name type="scientific">Taylorella equigenitalis ATCC 35865</name>
    <dbReference type="NCBI Taxonomy" id="743973"/>
    <lineage>
        <taxon>Bacteria</taxon>
        <taxon>Pseudomonadati</taxon>
        <taxon>Pseudomonadota</taxon>
        <taxon>Betaproteobacteria</taxon>
        <taxon>Burkholderiales</taxon>
        <taxon>Alcaligenaceae</taxon>
        <taxon>Taylorella</taxon>
    </lineage>
</organism>
<dbReference type="GeneID" id="79939318"/>
<feature type="compositionally biased region" description="Polar residues" evidence="1">
    <location>
        <begin position="99"/>
        <end position="116"/>
    </location>
</feature>
<feature type="region of interest" description="Disordered" evidence="1">
    <location>
        <begin position="73"/>
        <end position="162"/>
    </location>
</feature>
<dbReference type="RefSeq" id="WP_014840489.1">
    <property type="nucleotide sequence ID" value="NC_018108.1"/>
</dbReference>
<keyword evidence="2" id="KW-0472">Membrane</keyword>
<evidence type="ECO:0000313" key="4">
    <source>
        <dbReference type="Proteomes" id="UP000003121"/>
    </source>
</evidence>
<protein>
    <recommendedName>
        <fullName evidence="5">Transmembrane protein</fullName>
    </recommendedName>
</protein>
<accession>A0ABN4B0F3</accession>
<keyword evidence="2" id="KW-0812">Transmembrane</keyword>